<dbReference type="Proteomes" id="UP001732700">
    <property type="component" value="Chromosome 1A"/>
</dbReference>
<dbReference type="EnsemblPlants" id="AVESA.00010b.r2.1AG0034930.1">
    <property type="protein sequence ID" value="AVESA.00010b.r2.1AG0034930.1.CDS.1"/>
    <property type="gene ID" value="AVESA.00010b.r2.1AG0034930"/>
</dbReference>
<accession>A0ACD5TDE7</accession>
<reference evidence="1" key="1">
    <citation type="submission" date="2021-05" db="EMBL/GenBank/DDBJ databases">
        <authorList>
            <person name="Scholz U."/>
            <person name="Mascher M."/>
            <person name="Fiebig A."/>
        </authorList>
    </citation>
    <scope>NUCLEOTIDE SEQUENCE [LARGE SCALE GENOMIC DNA]</scope>
</reference>
<evidence type="ECO:0000313" key="2">
    <source>
        <dbReference type="Proteomes" id="UP001732700"/>
    </source>
</evidence>
<organism evidence="1 2">
    <name type="scientific">Avena sativa</name>
    <name type="common">Oat</name>
    <dbReference type="NCBI Taxonomy" id="4498"/>
    <lineage>
        <taxon>Eukaryota</taxon>
        <taxon>Viridiplantae</taxon>
        <taxon>Streptophyta</taxon>
        <taxon>Embryophyta</taxon>
        <taxon>Tracheophyta</taxon>
        <taxon>Spermatophyta</taxon>
        <taxon>Magnoliopsida</taxon>
        <taxon>Liliopsida</taxon>
        <taxon>Poales</taxon>
        <taxon>Poaceae</taxon>
        <taxon>BOP clade</taxon>
        <taxon>Pooideae</taxon>
        <taxon>Poodae</taxon>
        <taxon>Poeae</taxon>
        <taxon>Poeae Chloroplast Group 1 (Aveneae type)</taxon>
        <taxon>Aveninae</taxon>
        <taxon>Avena</taxon>
    </lineage>
</organism>
<keyword evidence="2" id="KW-1185">Reference proteome</keyword>
<evidence type="ECO:0000313" key="1">
    <source>
        <dbReference type="EnsemblPlants" id="AVESA.00010b.r2.1AG0034930.1.CDS.1"/>
    </source>
</evidence>
<proteinExistence type="predicted"/>
<reference evidence="1" key="2">
    <citation type="submission" date="2025-09" db="UniProtKB">
        <authorList>
            <consortium name="EnsemblPlants"/>
        </authorList>
    </citation>
    <scope>IDENTIFICATION</scope>
</reference>
<name>A0ACD5TDE7_AVESA</name>
<protein>
    <submittedName>
        <fullName evidence="1">Uncharacterized protein</fullName>
    </submittedName>
</protein>
<sequence>MGSEQKEAEAAFRRGWDCGSELYDSVELASVYRVLDRHLMTPPHARGSAEAAPSNGVMERSQSRRRTALAKTTKGSRRSKALRKTGTAVLRSVFRSVTCSRRL</sequence>